<evidence type="ECO:0008006" key="3">
    <source>
        <dbReference type="Google" id="ProtNLM"/>
    </source>
</evidence>
<dbReference type="KEGG" id="hspo:JGZ69_08805"/>
<evidence type="ECO:0000313" key="1">
    <source>
        <dbReference type="EMBL" id="QQX26857.1"/>
    </source>
</evidence>
<dbReference type="EMBL" id="CP066701">
    <property type="protein sequence ID" value="QQX26857.1"/>
    <property type="molecule type" value="Genomic_DNA"/>
</dbReference>
<accession>A0AB37HKE8</accession>
<protein>
    <recommendedName>
        <fullName evidence="3">DOD-type homing endonuclease domain-containing protein</fullName>
    </recommendedName>
</protein>
<dbReference type="AlphaFoldDB" id="A0AB37HKE8"/>
<name>A0AB37HKE8_9BACI</name>
<dbReference type="Proteomes" id="UP000595512">
    <property type="component" value="Chromosome"/>
</dbReference>
<organism evidence="1 2">
    <name type="scientific">Heyndrickxia sporothermodurans</name>
    <dbReference type="NCBI Taxonomy" id="46224"/>
    <lineage>
        <taxon>Bacteria</taxon>
        <taxon>Bacillati</taxon>
        <taxon>Bacillota</taxon>
        <taxon>Bacilli</taxon>
        <taxon>Bacillales</taxon>
        <taxon>Bacillaceae</taxon>
        <taxon>Heyndrickxia</taxon>
    </lineage>
</organism>
<evidence type="ECO:0000313" key="2">
    <source>
        <dbReference type="Proteomes" id="UP000595512"/>
    </source>
</evidence>
<gene>
    <name evidence="1" type="ORF">JGZ69_08805</name>
</gene>
<dbReference type="RefSeq" id="WP_107958305.1">
    <property type="nucleotide sequence ID" value="NZ_CP066701.1"/>
</dbReference>
<proteinExistence type="predicted"/>
<reference evidence="1 2" key="1">
    <citation type="submission" date="2020-12" db="EMBL/GenBank/DDBJ databases">
        <title>Taxonomic evaluation of the Bacillus sporothermodurans group of bacteria based on whole genome sequences.</title>
        <authorList>
            <person name="Fiedler G."/>
            <person name="Herbstmann A.-D."/>
            <person name="Doll E."/>
            <person name="Wenning M."/>
            <person name="Brinks E."/>
            <person name="Kabisch J."/>
            <person name="Breitenwieser F."/>
            <person name="Lappann M."/>
            <person name="Boehnlein C."/>
            <person name="Franz C."/>
        </authorList>
    </citation>
    <scope>NUCLEOTIDE SEQUENCE [LARGE SCALE GENOMIC DNA]</scope>
    <source>
        <strain evidence="1 2">DSM 10599</strain>
    </source>
</reference>
<sequence length="594" mass="70385">MNCEKNRKYEKELSQIASFCPLPLSKVHLKRMDKEHLIFYFDEKKEDISNDRRRGRIYITLDQKVVKSSYELFISNFFYLNDIRYSYDLPIPAEDISYRYDFKIGNVFMEIFGYFGQKYNERKEEKINLYRKHKLKLISLDSRFFQCRYETLYQKLVSLCKSNGIKSESFFDYNQNLFLSGSRDFLGFIRSKLSTYITRHNTLPNSRELRNMGFSGLERIINNLGGYKEVCNQLGLDSERFRNSWNEVNSKSKFLWLCEKVNRIPTDKDYEKYGLGGLKRYVYKNQKKMIYEELAREKGFASIVELKEIMPSGYWSLSTIKDTITPLCELFSRIPTKSELLELGMSELECAIQQYTSREELSRILGVPTYNLQNGVRPYIFEDLKDELTPIVKQFGYLPSRKELDSIGKKKLYHHIDKFGGPSKFAEKLNIPTFSQYRGIKRDGFWKDEKNLFLLIEHELLPLVQELGFIPNESFLRNEGLYEISQLIQKFGKRKKMSEYLGFPTYSEYKGTRENGYWEDVTNLKTLILEKLLPLVEKLGYIPTEKYLKERGLRELRLLIEKFGGRNKISDYLGYPTYNQVKNEELKNNNRSAN</sequence>